<gene>
    <name evidence="1" type="ORF">CEXT_696681</name>
</gene>
<dbReference type="AlphaFoldDB" id="A0AAV4N507"/>
<comment type="caution">
    <text evidence="1">The sequence shown here is derived from an EMBL/GenBank/DDBJ whole genome shotgun (WGS) entry which is preliminary data.</text>
</comment>
<sequence length="70" mass="7561">MPSKIIVASYETKLRNCLYRDMNAMNTKVCSVLLGLGHTTFITPVPHLLGGALMRLPLSKVVMPGGGSPY</sequence>
<dbReference type="EMBL" id="BPLR01002881">
    <property type="protein sequence ID" value="GIX78920.1"/>
    <property type="molecule type" value="Genomic_DNA"/>
</dbReference>
<evidence type="ECO:0000313" key="1">
    <source>
        <dbReference type="EMBL" id="GIX78920.1"/>
    </source>
</evidence>
<evidence type="ECO:0000313" key="2">
    <source>
        <dbReference type="Proteomes" id="UP001054945"/>
    </source>
</evidence>
<protein>
    <submittedName>
        <fullName evidence="1">Uncharacterized protein</fullName>
    </submittedName>
</protein>
<name>A0AAV4N507_CAEEX</name>
<dbReference type="Proteomes" id="UP001054945">
    <property type="component" value="Unassembled WGS sequence"/>
</dbReference>
<accession>A0AAV4N507</accession>
<organism evidence="1 2">
    <name type="scientific">Caerostris extrusa</name>
    <name type="common">Bark spider</name>
    <name type="synonym">Caerostris bankana</name>
    <dbReference type="NCBI Taxonomy" id="172846"/>
    <lineage>
        <taxon>Eukaryota</taxon>
        <taxon>Metazoa</taxon>
        <taxon>Ecdysozoa</taxon>
        <taxon>Arthropoda</taxon>
        <taxon>Chelicerata</taxon>
        <taxon>Arachnida</taxon>
        <taxon>Araneae</taxon>
        <taxon>Araneomorphae</taxon>
        <taxon>Entelegynae</taxon>
        <taxon>Araneoidea</taxon>
        <taxon>Araneidae</taxon>
        <taxon>Caerostris</taxon>
    </lineage>
</organism>
<reference evidence="1 2" key="1">
    <citation type="submission" date="2021-06" db="EMBL/GenBank/DDBJ databases">
        <title>Caerostris extrusa draft genome.</title>
        <authorList>
            <person name="Kono N."/>
            <person name="Arakawa K."/>
        </authorList>
    </citation>
    <scope>NUCLEOTIDE SEQUENCE [LARGE SCALE GENOMIC DNA]</scope>
</reference>
<proteinExistence type="predicted"/>
<keyword evidence="2" id="KW-1185">Reference proteome</keyword>